<evidence type="ECO:0000256" key="2">
    <source>
        <dbReference type="ARBA" id="ARBA00016013"/>
    </source>
</evidence>
<evidence type="ECO:0000256" key="3">
    <source>
        <dbReference type="ARBA" id="ARBA00022795"/>
    </source>
</evidence>
<reference evidence="9" key="1">
    <citation type="submission" date="2006-12" db="EMBL/GenBank/DDBJ databases">
        <title>Complete sequence of chromosome 1 of Verminephrobacter eiseniae EF01-2.</title>
        <authorList>
            <person name="Copeland A."/>
            <person name="Lucas S."/>
            <person name="Lapidus A."/>
            <person name="Barry K."/>
            <person name="Detter J.C."/>
            <person name="Glavina del Rio T."/>
            <person name="Dalin E."/>
            <person name="Tice H."/>
            <person name="Pitluck S."/>
            <person name="Chertkov O."/>
            <person name="Brettin T."/>
            <person name="Bruce D."/>
            <person name="Han C."/>
            <person name="Tapia R."/>
            <person name="Gilna P."/>
            <person name="Schmutz J."/>
            <person name="Larimer F."/>
            <person name="Land M."/>
            <person name="Hauser L."/>
            <person name="Kyrpides N."/>
            <person name="Kim E."/>
            <person name="Stahl D."/>
            <person name="Richardson P."/>
        </authorList>
    </citation>
    <scope>NUCLEOTIDE SEQUENCE [LARGE SCALE GENOMIC DNA]</scope>
    <source>
        <strain evidence="9">EF01-2</strain>
    </source>
</reference>
<dbReference type="InterPro" id="IPR025965">
    <property type="entry name" value="FlgD/Vpr_Ig-like"/>
</dbReference>
<evidence type="ECO:0000313" key="9">
    <source>
        <dbReference type="Proteomes" id="UP000000374"/>
    </source>
</evidence>
<dbReference type="GeneID" id="76459270"/>
<evidence type="ECO:0000256" key="4">
    <source>
        <dbReference type="ARBA" id="ARBA00024746"/>
    </source>
</evidence>
<dbReference type="Gene3D" id="2.30.30.910">
    <property type="match status" value="1"/>
</dbReference>
<evidence type="ECO:0000256" key="1">
    <source>
        <dbReference type="ARBA" id="ARBA00010577"/>
    </source>
</evidence>
<evidence type="ECO:0000259" key="6">
    <source>
        <dbReference type="Pfam" id="PF13860"/>
    </source>
</evidence>
<dbReference type="KEGG" id="vei:Veis_0567"/>
<dbReference type="Pfam" id="PF13861">
    <property type="entry name" value="FLgD_tudor"/>
    <property type="match status" value="1"/>
</dbReference>
<evidence type="ECO:0000313" key="8">
    <source>
        <dbReference type="EMBL" id="ABM56351.1"/>
    </source>
</evidence>
<dbReference type="eggNOG" id="COG1843">
    <property type="taxonomic scope" value="Bacteria"/>
</dbReference>
<feature type="domain" description="FlgD/Vpr Ig-like" evidence="6">
    <location>
        <begin position="123"/>
        <end position="193"/>
    </location>
</feature>
<keyword evidence="8" id="KW-0966">Cell projection</keyword>
<proteinExistence type="inferred from homology"/>
<accession>A1WFE4</accession>
<dbReference type="InterPro" id="IPR025963">
    <property type="entry name" value="FLgD_Tudor"/>
</dbReference>
<gene>
    <name evidence="8" type="ordered locus">Veis_0567</name>
</gene>
<organism evidence="8 9">
    <name type="scientific">Verminephrobacter eiseniae (strain EF01-2)</name>
    <dbReference type="NCBI Taxonomy" id="391735"/>
    <lineage>
        <taxon>Bacteria</taxon>
        <taxon>Pseudomonadati</taxon>
        <taxon>Pseudomonadota</taxon>
        <taxon>Betaproteobacteria</taxon>
        <taxon>Burkholderiales</taxon>
        <taxon>Comamonadaceae</taxon>
        <taxon>Verminephrobacter</taxon>
    </lineage>
</organism>
<evidence type="ECO:0000259" key="7">
    <source>
        <dbReference type="Pfam" id="PF13861"/>
    </source>
</evidence>
<dbReference type="HOGENOM" id="CLU_047535_0_1_4"/>
<dbReference type="STRING" id="391735.Veis_0567"/>
<dbReference type="GO" id="GO:0044781">
    <property type="term" value="P:bacterial-type flagellum organization"/>
    <property type="evidence" value="ECO:0007669"/>
    <property type="project" value="UniProtKB-UniRule"/>
</dbReference>
<dbReference type="EMBL" id="CP000542">
    <property type="protein sequence ID" value="ABM56351.1"/>
    <property type="molecule type" value="Genomic_DNA"/>
</dbReference>
<dbReference type="Pfam" id="PF13860">
    <property type="entry name" value="FlgD_ig"/>
    <property type="match status" value="1"/>
</dbReference>
<dbReference type="Gene3D" id="2.60.40.4070">
    <property type="match status" value="1"/>
</dbReference>
<comment type="function">
    <text evidence="4 5">Required for flagellar hook formation. May act as a scaffolding protein.</text>
</comment>
<dbReference type="RefSeq" id="WP_011808365.1">
    <property type="nucleotide sequence ID" value="NC_008786.1"/>
</dbReference>
<protein>
    <recommendedName>
        <fullName evidence="2 5">Basal-body rod modification protein FlgD</fullName>
    </recommendedName>
</protein>
<dbReference type="Pfam" id="PF03963">
    <property type="entry name" value="FlgD"/>
    <property type="match status" value="1"/>
</dbReference>
<dbReference type="Proteomes" id="UP000000374">
    <property type="component" value="Chromosome"/>
</dbReference>
<comment type="similarity">
    <text evidence="1 5">Belongs to the FlgD family.</text>
</comment>
<keyword evidence="8" id="KW-0282">Flagellum</keyword>
<feature type="domain" description="FlgD Tudor-like" evidence="7">
    <location>
        <begin position="104"/>
        <end position="232"/>
    </location>
</feature>
<dbReference type="AlphaFoldDB" id="A1WFE4"/>
<keyword evidence="8" id="KW-0969">Cilium</keyword>
<keyword evidence="3 5" id="KW-1005">Bacterial flagellum biogenesis</keyword>
<name>A1WFE4_VEREI</name>
<sequence>MIANATQAPQALPGTAAPQVATAAVAATAAPGMTGAKAQAVTDPSAAQDRFLKLLVAQLNNQDPMNPLDNAQMTSQIAQINTVTGIQQLNQTMQRMAAQFDALQVMQGAALVGRSVMTEGSALSMAGKTGQGGFDLAQAATGVKVEIMTAGGQVLDSMDLGAQDAGRHEFSWDASHYAGATDGLQFRVTAANGAGALDATALSLSKISAVGAENGQLVLTLANGKNIGYSQIEALL</sequence>
<dbReference type="InterPro" id="IPR005648">
    <property type="entry name" value="FlgD"/>
</dbReference>
<evidence type="ECO:0000256" key="5">
    <source>
        <dbReference type="RuleBase" id="RU362076"/>
    </source>
</evidence>
<keyword evidence="9" id="KW-1185">Reference proteome</keyword>